<dbReference type="GO" id="GO:0030600">
    <property type="term" value="F:feruloyl esterase activity"/>
    <property type="evidence" value="ECO:0007669"/>
    <property type="project" value="InterPro"/>
</dbReference>
<evidence type="ECO:0008006" key="11">
    <source>
        <dbReference type="Google" id="ProtNLM"/>
    </source>
</evidence>
<dbReference type="PANTHER" id="PTHR38050">
    <property type="match status" value="1"/>
</dbReference>
<dbReference type="GO" id="GO:0005576">
    <property type="term" value="C:extracellular region"/>
    <property type="evidence" value="ECO:0007669"/>
    <property type="project" value="UniProtKB-SubCell"/>
</dbReference>
<accession>E2SDI4</accession>
<keyword evidence="5" id="KW-0378">Hydrolase</keyword>
<keyword evidence="3" id="KW-0858">Xylan degradation</keyword>
<evidence type="ECO:0000256" key="4">
    <source>
        <dbReference type="ARBA" id="ARBA00022729"/>
    </source>
</evidence>
<evidence type="ECO:0000256" key="1">
    <source>
        <dbReference type="ARBA" id="ARBA00004613"/>
    </source>
</evidence>
<evidence type="ECO:0000256" key="3">
    <source>
        <dbReference type="ARBA" id="ARBA00022651"/>
    </source>
</evidence>
<evidence type="ECO:0000256" key="8">
    <source>
        <dbReference type="SAM" id="MobiDB-lite"/>
    </source>
</evidence>
<proteinExistence type="predicted"/>
<protein>
    <recommendedName>
        <fullName evidence="11">Phospholipase/carboxylesterase</fullName>
    </recommendedName>
</protein>
<dbReference type="AlphaFoldDB" id="E2SDI4"/>
<evidence type="ECO:0000256" key="7">
    <source>
        <dbReference type="ARBA" id="ARBA00023326"/>
    </source>
</evidence>
<feature type="compositionally biased region" description="Low complexity" evidence="8">
    <location>
        <begin position="17"/>
        <end position="29"/>
    </location>
</feature>
<dbReference type="SUPFAM" id="SSF53474">
    <property type="entry name" value="alpha/beta-Hydrolases"/>
    <property type="match status" value="1"/>
</dbReference>
<dbReference type="HOGENOM" id="CLU_027551_4_1_11"/>
<evidence type="ECO:0000256" key="5">
    <source>
        <dbReference type="ARBA" id="ARBA00022801"/>
    </source>
</evidence>
<organism evidence="9 10">
    <name type="scientific">Aeromicrobium marinum DSM 15272</name>
    <dbReference type="NCBI Taxonomy" id="585531"/>
    <lineage>
        <taxon>Bacteria</taxon>
        <taxon>Bacillati</taxon>
        <taxon>Actinomycetota</taxon>
        <taxon>Actinomycetes</taxon>
        <taxon>Propionibacteriales</taxon>
        <taxon>Nocardioidaceae</taxon>
        <taxon>Aeromicrobium</taxon>
    </lineage>
</organism>
<evidence type="ECO:0000313" key="10">
    <source>
        <dbReference type="Proteomes" id="UP000003111"/>
    </source>
</evidence>
<dbReference type="Proteomes" id="UP000003111">
    <property type="component" value="Unassembled WGS sequence"/>
</dbReference>
<comment type="subcellular location">
    <subcellularLocation>
        <location evidence="1">Secreted</location>
    </subcellularLocation>
</comment>
<keyword evidence="4" id="KW-0732">Signal</keyword>
<keyword evidence="10" id="KW-1185">Reference proteome</keyword>
<keyword evidence="6" id="KW-0119">Carbohydrate metabolism</keyword>
<dbReference type="GO" id="GO:0045493">
    <property type="term" value="P:xylan catabolic process"/>
    <property type="evidence" value="ECO:0007669"/>
    <property type="project" value="UniProtKB-KW"/>
</dbReference>
<dbReference type="PANTHER" id="PTHR38050:SF2">
    <property type="entry name" value="FERULOYL ESTERASE C-RELATED"/>
    <property type="match status" value="1"/>
</dbReference>
<keyword evidence="7" id="KW-0624">Polysaccharide degradation</keyword>
<dbReference type="eggNOG" id="COG3509">
    <property type="taxonomic scope" value="Bacteria"/>
</dbReference>
<feature type="region of interest" description="Disordered" evidence="8">
    <location>
        <begin position="7"/>
        <end position="29"/>
    </location>
</feature>
<evidence type="ECO:0000256" key="2">
    <source>
        <dbReference type="ARBA" id="ARBA00022525"/>
    </source>
</evidence>
<dbReference type="InterPro" id="IPR029058">
    <property type="entry name" value="AB_hydrolase_fold"/>
</dbReference>
<dbReference type="EMBL" id="ACLF03000006">
    <property type="protein sequence ID" value="EFQ82561.1"/>
    <property type="molecule type" value="Genomic_DNA"/>
</dbReference>
<evidence type="ECO:0000313" key="9">
    <source>
        <dbReference type="EMBL" id="EFQ82561.1"/>
    </source>
</evidence>
<dbReference type="STRING" id="585531.HMPREF0063_11770"/>
<comment type="caution">
    <text evidence="9">The sequence shown here is derived from an EMBL/GenBank/DDBJ whole genome shotgun (WGS) entry which is preliminary data.</text>
</comment>
<keyword evidence="2" id="KW-0964">Secreted</keyword>
<name>E2SDI4_9ACTN</name>
<evidence type="ECO:0000256" key="6">
    <source>
        <dbReference type="ARBA" id="ARBA00023277"/>
    </source>
</evidence>
<reference evidence="9" key="1">
    <citation type="submission" date="2010-08" db="EMBL/GenBank/DDBJ databases">
        <authorList>
            <person name="Muzny D."/>
            <person name="Qin X."/>
            <person name="Buhay C."/>
            <person name="Dugan-Rocha S."/>
            <person name="Ding Y."/>
            <person name="Chen G."/>
            <person name="Hawes A."/>
            <person name="Holder M."/>
            <person name="Jhangiani S."/>
            <person name="Johnson A."/>
            <person name="Khan Z."/>
            <person name="Li Z."/>
            <person name="Liu W."/>
            <person name="Liu X."/>
            <person name="Perez L."/>
            <person name="Shen H."/>
            <person name="Wang Q."/>
            <person name="Watt J."/>
            <person name="Xi L."/>
            <person name="Xin Y."/>
            <person name="Zhou J."/>
            <person name="Deng J."/>
            <person name="Jiang H."/>
            <person name="Liu Y."/>
            <person name="Qu J."/>
            <person name="Song X.-Z."/>
            <person name="Zhang L."/>
            <person name="Villasana D."/>
            <person name="Johnson A."/>
            <person name="Liu J."/>
            <person name="Liyanage D."/>
            <person name="Lorensuhewa L."/>
            <person name="Robinson T."/>
            <person name="Song A."/>
            <person name="Song B.-B."/>
            <person name="Dinh H."/>
            <person name="Thornton R."/>
            <person name="Coyle M."/>
            <person name="Francisco L."/>
            <person name="Jackson L."/>
            <person name="Javaid M."/>
            <person name="Korchina V."/>
            <person name="Kovar C."/>
            <person name="Mata R."/>
            <person name="Mathew T."/>
            <person name="Ngo R."/>
            <person name="Nguyen L."/>
            <person name="Nguyen N."/>
            <person name="Okwuonu G."/>
            <person name="Ongeri F."/>
            <person name="Pham C."/>
            <person name="Simmons D."/>
            <person name="Wilczek-Boney K."/>
            <person name="Hale W."/>
            <person name="Jakkamsetti A."/>
            <person name="Pham P."/>
            <person name="Ruth R."/>
            <person name="San Lucas F."/>
            <person name="Warren J."/>
            <person name="Zhang J."/>
            <person name="Zhao Z."/>
            <person name="Zhou C."/>
            <person name="Zhu D."/>
            <person name="Lee S."/>
            <person name="Bess C."/>
            <person name="Blankenburg K."/>
            <person name="Forbes L."/>
            <person name="Fu Q."/>
            <person name="Gubbala S."/>
            <person name="Hirani K."/>
            <person name="Jayaseelan J.C."/>
            <person name="Lara F."/>
            <person name="Munidasa M."/>
            <person name="Palculict T."/>
            <person name="Patil S."/>
            <person name="Pu L.-L."/>
            <person name="Saada N."/>
            <person name="Tang L."/>
            <person name="Weissenberger G."/>
            <person name="Zhu Y."/>
            <person name="Hemphill L."/>
            <person name="Shang Y."/>
            <person name="Youmans B."/>
            <person name="Ayvaz T."/>
            <person name="Ross M."/>
            <person name="Santibanez J."/>
            <person name="Aqrawi P."/>
            <person name="Gross S."/>
            <person name="Joshi V."/>
            <person name="Fowler G."/>
            <person name="Nazareth L."/>
            <person name="Reid J."/>
            <person name="Worley K."/>
            <person name="Petrosino J."/>
            <person name="Highlander S."/>
            <person name="Gibbs R."/>
        </authorList>
    </citation>
    <scope>NUCLEOTIDE SEQUENCE [LARGE SCALE GENOMIC DNA]</scope>
    <source>
        <strain evidence="9">DSM 15272</strain>
    </source>
</reference>
<dbReference type="InterPro" id="IPR043595">
    <property type="entry name" value="FaeB/C/D"/>
</dbReference>
<dbReference type="Gene3D" id="3.40.50.1820">
    <property type="entry name" value="alpha/beta hydrolase"/>
    <property type="match status" value="1"/>
</dbReference>
<sequence length="297" mass="30863">MLLLSACSGDDARRAGEPAPTTEPAAGGACETQLPRGLTEQVVTVGGEIRSFVLMVPESVEPGRQVPVVHLLHGRGSDPIVTLDYTGFVDAAERHGFIVVAPTGQGRPTGWDIETPVTTPGSDAEFLSAVVDTAVTQFCGDPARQFMTGLSNGSAMSMALACSGQLPIRAYAGVGALVYTSTCSSAPPTSIVYFHGTEDQVVPFEGGETPIGPLPAVEPTLRQWAAHDRCRSRPAETSFADGITLLSWTACADARLEAYVIEGGGHTWPGGTPVPALGSTSTDVDATEVMVEFFGLG</sequence>
<gene>
    <name evidence="9" type="ORF">HMPREF0063_11770</name>
</gene>